<evidence type="ECO:0000313" key="1">
    <source>
        <dbReference type="EMBL" id="PJC32390.1"/>
    </source>
</evidence>
<evidence type="ECO:0000313" key="2">
    <source>
        <dbReference type="Proteomes" id="UP000231383"/>
    </source>
</evidence>
<dbReference type="Proteomes" id="UP000231383">
    <property type="component" value="Unassembled WGS sequence"/>
</dbReference>
<proteinExistence type="predicted"/>
<dbReference type="AlphaFoldDB" id="A0A2M8EZF9"/>
<reference evidence="2" key="1">
    <citation type="submission" date="2017-09" db="EMBL/GenBank/DDBJ databases">
        <title>Depth-based differentiation of microbial function through sediment-hosted aquifers and enrichment of novel symbionts in the deep terrestrial subsurface.</title>
        <authorList>
            <person name="Probst A.J."/>
            <person name="Ladd B."/>
            <person name="Jarett J.K."/>
            <person name="Geller-Mcgrath D.E."/>
            <person name="Sieber C.M.K."/>
            <person name="Emerson J.B."/>
            <person name="Anantharaman K."/>
            <person name="Thomas B.C."/>
            <person name="Malmstrom R."/>
            <person name="Stieglmeier M."/>
            <person name="Klingl A."/>
            <person name="Woyke T."/>
            <person name="Ryan C.M."/>
            <person name="Banfield J.F."/>
        </authorList>
    </citation>
    <scope>NUCLEOTIDE SEQUENCE [LARGE SCALE GENOMIC DNA]</scope>
</reference>
<name>A0A2M8EZF9_9BACT</name>
<sequence length="96" mass="11590">MRDKQLHKRVNDDQVKDIFNKYFQKQIKAKQAREYLGIKKSQFFTLAFQYEKDPKTFTIQYHRKRPTRKIDASTKENILKELTTEKQIVTNPLISL</sequence>
<dbReference type="EMBL" id="PFSC01000091">
    <property type="protein sequence ID" value="PJC32390.1"/>
    <property type="molecule type" value="Genomic_DNA"/>
</dbReference>
<accession>A0A2M8EZF9</accession>
<comment type="caution">
    <text evidence="1">The sequence shown here is derived from an EMBL/GenBank/DDBJ whole genome shotgun (WGS) entry which is preliminary data.</text>
</comment>
<organism evidence="1 2">
    <name type="scientific">Candidatus Roizmanbacteria bacterium CG_4_9_14_0_2_um_filter_39_13</name>
    <dbReference type="NCBI Taxonomy" id="1974839"/>
    <lineage>
        <taxon>Bacteria</taxon>
        <taxon>Candidatus Roizmaniibacteriota</taxon>
    </lineage>
</organism>
<protein>
    <submittedName>
        <fullName evidence="1">Uncharacterized protein</fullName>
    </submittedName>
</protein>
<gene>
    <name evidence="1" type="ORF">CO051_03330</name>
</gene>